<feature type="compositionally biased region" description="Low complexity" evidence="1">
    <location>
        <begin position="39"/>
        <end position="52"/>
    </location>
</feature>
<dbReference type="Proteomes" id="UP000314294">
    <property type="component" value="Unassembled WGS sequence"/>
</dbReference>
<evidence type="ECO:0000313" key="3">
    <source>
        <dbReference type="Proteomes" id="UP000314294"/>
    </source>
</evidence>
<reference evidence="2 3" key="1">
    <citation type="submission" date="2019-03" db="EMBL/GenBank/DDBJ databases">
        <title>First draft genome of Liparis tanakae, snailfish: a comprehensive survey of snailfish specific genes.</title>
        <authorList>
            <person name="Kim W."/>
            <person name="Song I."/>
            <person name="Jeong J.-H."/>
            <person name="Kim D."/>
            <person name="Kim S."/>
            <person name="Ryu S."/>
            <person name="Song J.Y."/>
            <person name="Lee S.K."/>
        </authorList>
    </citation>
    <scope>NUCLEOTIDE SEQUENCE [LARGE SCALE GENOMIC DNA]</scope>
    <source>
        <tissue evidence="2">Muscle</tissue>
    </source>
</reference>
<accession>A0A4Z2J4D6</accession>
<dbReference type="EMBL" id="SRLO01000024">
    <property type="protein sequence ID" value="TNN84754.1"/>
    <property type="molecule type" value="Genomic_DNA"/>
</dbReference>
<comment type="caution">
    <text evidence="2">The sequence shown here is derived from an EMBL/GenBank/DDBJ whole genome shotgun (WGS) entry which is preliminary data.</text>
</comment>
<protein>
    <submittedName>
        <fullName evidence="2">Uncharacterized protein</fullName>
    </submittedName>
</protein>
<keyword evidence="3" id="KW-1185">Reference proteome</keyword>
<gene>
    <name evidence="2" type="ORF">EYF80_004799</name>
</gene>
<dbReference type="AlphaFoldDB" id="A0A4Z2J4D6"/>
<feature type="compositionally biased region" description="Basic and acidic residues" evidence="1">
    <location>
        <begin position="53"/>
        <end position="62"/>
    </location>
</feature>
<evidence type="ECO:0000313" key="2">
    <source>
        <dbReference type="EMBL" id="TNN84754.1"/>
    </source>
</evidence>
<proteinExistence type="predicted"/>
<feature type="compositionally biased region" description="Basic residues" evidence="1">
    <location>
        <begin position="370"/>
        <end position="393"/>
    </location>
</feature>
<feature type="region of interest" description="Disordered" evidence="1">
    <location>
        <begin position="33"/>
        <end position="83"/>
    </location>
</feature>
<evidence type="ECO:0000256" key="1">
    <source>
        <dbReference type="SAM" id="MobiDB-lite"/>
    </source>
</evidence>
<name>A0A4Z2J4D6_9TELE</name>
<sequence>MLRLKRRPEPRAMGVCSITPSGWCFCPACCGARKSSSNRTPRIITQRTTQSRRSAELSEHRGPCSPEGGKPIQHPEPLISGPTRRPSLTHNISFSRCDQALARPPTCRSPVQTARGLKERWGNGPGGVGIGQQRNHPSTPGAPGVHRDQAAVTKVSWLPDRQTCRTTKTPVPPDRRAPNGRLAAGVWLHLKNKATVRLTGTLRSQSVSAFTCASTLGLARVQSLEQNQDWTRTGMNRDSLNLLMQQRASCYPSLPHPHAPTPTGPAVCSLQPDNAPSCSPQTLGIRFHSLEPPSAAARGWMISNTWEPREPTQCWNNRGPVSIGALEEDETAGGGEIKNERAVRYGREATGERELQVVSGVADGSQRSAGGRRGRGARRAPSVRKAIHQRRSAGGKEKGRGAQHWAKS</sequence>
<feature type="region of interest" description="Disordered" evidence="1">
    <location>
        <begin position="359"/>
        <end position="408"/>
    </location>
</feature>
<organism evidence="2 3">
    <name type="scientific">Liparis tanakae</name>
    <name type="common">Tanaka's snailfish</name>
    <dbReference type="NCBI Taxonomy" id="230148"/>
    <lineage>
        <taxon>Eukaryota</taxon>
        <taxon>Metazoa</taxon>
        <taxon>Chordata</taxon>
        <taxon>Craniata</taxon>
        <taxon>Vertebrata</taxon>
        <taxon>Euteleostomi</taxon>
        <taxon>Actinopterygii</taxon>
        <taxon>Neopterygii</taxon>
        <taxon>Teleostei</taxon>
        <taxon>Neoteleostei</taxon>
        <taxon>Acanthomorphata</taxon>
        <taxon>Eupercaria</taxon>
        <taxon>Perciformes</taxon>
        <taxon>Cottioidei</taxon>
        <taxon>Cottales</taxon>
        <taxon>Liparidae</taxon>
        <taxon>Liparis</taxon>
    </lineage>
</organism>